<sequence>VSLSEYIAKTGFINADALKKYGYVLGAHRIPALDLIIILAFVAPFGLPIVHGGLRILTRRKEPVHLPEEKILLHPFIERLWHWFQALCIVMLIVTGIMLHWPERFPGWFEWSVSVHNWFGWGAVIAFLVWFVYNLGTGRISHYFPKKGEIPVGMIKQAKFYGYGIFKHEPHPYAPSEDNKFNPLQKIAYLQFQLLLFPILLASGILYMYPETFRGIIDAIGGMTVLAIVHLIMGGLFAAFLVAHIYLATTGETIGENFKAIIFGYGIKAEHDDHGKH</sequence>
<dbReference type="GO" id="GO:0022904">
    <property type="term" value="P:respiratory electron transport chain"/>
    <property type="evidence" value="ECO:0007669"/>
    <property type="project" value="InterPro"/>
</dbReference>
<keyword evidence="9 12" id="KW-1133">Transmembrane helix</keyword>
<keyword evidence="3" id="KW-0813">Transport</keyword>
<feature type="transmembrane region" description="Helical" evidence="12">
    <location>
        <begin position="30"/>
        <end position="50"/>
    </location>
</feature>
<dbReference type="InterPro" id="IPR011577">
    <property type="entry name" value="Cyt_b561_bac/Ni-Hgenase"/>
</dbReference>
<accession>A0A9D6UZN9</accession>
<dbReference type="GO" id="GO:0020037">
    <property type="term" value="F:heme binding"/>
    <property type="evidence" value="ECO:0007669"/>
    <property type="project" value="TreeGrafter"/>
</dbReference>
<evidence type="ECO:0000256" key="5">
    <source>
        <dbReference type="ARBA" id="ARBA00022617"/>
    </source>
</evidence>
<evidence type="ECO:0000256" key="8">
    <source>
        <dbReference type="ARBA" id="ARBA00022982"/>
    </source>
</evidence>
<keyword evidence="7" id="KW-0479">Metal-binding</keyword>
<comment type="similarity">
    <text evidence="2">Belongs to the HupC/HyaC/HydC family.</text>
</comment>
<organism evidence="14 15">
    <name type="scientific">Desulfomonile tiedjei</name>
    <dbReference type="NCBI Taxonomy" id="2358"/>
    <lineage>
        <taxon>Bacteria</taxon>
        <taxon>Pseudomonadati</taxon>
        <taxon>Thermodesulfobacteriota</taxon>
        <taxon>Desulfomonilia</taxon>
        <taxon>Desulfomonilales</taxon>
        <taxon>Desulfomonilaceae</taxon>
        <taxon>Desulfomonile</taxon>
    </lineage>
</organism>
<evidence type="ECO:0000259" key="13">
    <source>
        <dbReference type="Pfam" id="PF01292"/>
    </source>
</evidence>
<comment type="subcellular location">
    <subcellularLocation>
        <location evidence="1">Cell membrane</location>
        <topology evidence="1">Multi-pass membrane protein</topology>
    </subcellularLocation>
</comment>
<dbReference type="PRINTS" id="PR00161">
    <property type="entry name" value="NIHGNASECYTB"/>
</dbReference>
<evidence type="ECO:0000256" key="2">
    <source>
        <dbReference type="ARBA" id="ARBA00008622"/>
    </source>
</evidence>
<dbReference type="Pfam" id="PF01292">
    <property type="entry name" value="Ni_hydr_CYTB"/>
    <property type="match status" value="1"/>
</dbReference>
<evidence type="ECO:0000313" key="14">
    <source>
        <dbReference type="EMBL" id="MBI5248073.1"/>
    </source>
</evidence>
<evidence type="ECO:0000256" key="9">
    <source>
        <dbReference type="ARBA" id="ARBA00022989"/>
    </source>
</evidence>
<evidence type="ECO:0000256" key="1">
    <source>
        <dbReference type="ARBA" id="ARBA00004651"/>
    </source>
</evidence>
<dbReference type="SUPFAM" id="SSF81342">
    <property type="entry name" value="Transmembrane di-heme cytochromes"/>
    <property type="match status" value="1"/>
</dbReference>
<dbReference type="InterPro" id="IPR051542">
    <property type="entry name" value="Hydrogenase_cytochrome"/>
</dbReference>
<evidence type="ECO:0000256" key="4">
    <source>
        <dbReference type="ARBA" id="ARBA00022475"/>
    </source>
</evidence>
<keyword evidence="5" id="KW-0349">Heme</keyword>
<evidence type="ECO:0000256" key="7">
    <source>
        <dbReference type="ARBA" id="ARBA00022723"/>
    </source>
</evidence>
<feature type="non-terminal residue" evidence="14">
    <location>
        <position position="1"/>
    </location>
</feature>
<keyword evidence="4" id="KW-1003">Cell membrane</keyword>
<feature type="transmembrane region" description="Helical" evidence="12">
    <location>
        <begin position="187"/>
        <end position="209"/>
    </location>
</feature>
<evidence type="ECO:0000313" key="15">
    <source>
        <dbReference type="Proteomes" id="UP000807825"/>
    </source>
</evidence>
<dbReference type="Gene3D" id="1.20.950.20">
    <property type="entry name" value="Transmembrane di-heme cytochromes, Chain C"/>
    <property type="match status" value="1"/>
</dbReference>
<keyword evidence="10" id="KW-0408">Iron</keyword>
<dbReference type="Proteomes" id="UP000807825">
    <property type="component" value="Unassembled WGS sequence"/>
</dbReference>
<dbReference type="GO" id="GO:0009055">
    <property type="term" value="F:electron transfer activity"/>
    <property type="evidence" value="ECO:0007669"/>
    <property type="project" value="InterPro"/>
</dbReference>
<dbReference type="PANTHER" id="PTHR30485:SF1">
    <property type="entry name" value="CYTOCHROME YDHU-RELATED"/>
    <property type="match status" value="1"/>
</dbReference>
<gene>
    <name evidence="14" type="ORF">HY912_01140</name>
</gene>
<evidence type="ECO:0000256" key="12">
    <source>
        <dbReference type="SAM" id="Phobius"/>
    </source>
</evidence>
<feature type="transmembrane region" description="Helical" evidence="12">
    <location>
        <begin position="118"/>
        <end position="136"/>
    </location>
</feature>
<dbReference type="GO" id="GO:0005506">
    <property type="term" value="F:iron ion binding"/>
    <property type="evidence" value="ECO:0007669"/>
    <property type="project" value="InterPro"/>
</dbReference>
<feature type="domain" description="Cytochrome b561 bacterial/Ni-hydrogenase" evidence="13">
    <location>
        <begin position="74"/>
        <end position="264"/>
    </location>
</feature>
<reference evidence="14" key="1">
    <citation type="submission" date="2020-07" db="EMBL/GenBank/DDBJ databases">
        <title>Huge and variable diversity of episymbiotic CPR bacteria and DPANN archaea in groundwater ecosystems.</title>
        <authorList>
            <person name="He C.Y."/>
            <person name="Keren R."/>
            <person name="Whittaker M."/>
            <person name="Farag I.F."/>
            <person name="Doudna J."/>
            <person name="Cate J.H.D."/>
            <person name="Banfield J.F."/>
        </authorList>
    </citation>
    <scope>NUCLEOTIDE SEQUENCE</scope>
    <source>
        <strain evidence="14">NC_groundwater_1664_Pr3_B-0.1um_52_9</strain>
    </source>
</reference>
<proteinExistence type="inferred from homology"/>
<dbReference type="AlphaFoldDB" id="A0A9D6UZN9"/>
<feature type="transmembrane region" description="Helical" evidence="12">
    <location>
        <begin position="80"/>
        <end position="98"/>
    </location>
</feature>
<protein>
    <submittedName>
        <fullName evidence="14">Cytochrome b/b6 domain-containing protein</fullName>
    </submittedName>
</protein>
<evidence type="ECO:0000256" key="11">
    <source>
        <dbReference type="ARBA" id="ARBA00023136"/>
    </source>
</evidence>
<dbReference type="GO" id="GO:0005886">
    <property type="term" value="C:plasma membrane"/>
    <property type="evidence" value="ECO:0007669"/>
    <property type="project" value="UniProtKB-SubCell"/>
</dbReference>
<dbReference type="InterPro" id="IPR016174">
    <property type="entry name" value="Di-haem_cyt_TM"/>
</dbReference>
<keyword evidence="6 12" id="KW-0812">Transmembrane</keyword>
<keyword evidence="8" id="KW-0249">Electron transport</keyword>
<keyword evidence="11 12" id="KW-0472">Membrane</keyword>
<name>A0A9D6UZN9_9BACT</name>
<dbReference type="EMBL" id="JACRDE010000035">
    <property type="protein sequence ID" value="MBI5248073.1"/>
    <property type="molecule type" value="Genomic_DNA"/>
</dbReference>
<evidence type="ECO:0000256" key="6">
    <source>
        <dbReference type="ARBA" id="ARBA00022692"/>
    </source>
</evidence>
<comment type="caution">
    <text evidence="14">The sequence shown here is derived from an EMBL/GenBank/DDBJ whole genome shotgun (WGS) entry which is preliminary data.</text>
</comment>
<evidence type="ECO:0000256" key="10">
    <source>
        <dbReference type="ARBA" id="ARBA00023004"/>
    </source>
</evidence>
<evidence type="ECO:0000256" key="3">
    <source>
        <dbReference type="ARBA" id="ARBA00022448"/>
    </source>
</evidence>
<feature type="transmembrane region" description="Helical" evidence="12">
    <location>
        <begin position="221"/>
        <end position="247"/>
    </location>
</feature>
<dbReference type="PANTHER" id="PTHR30485">
    <property type="entry name" value="NI/FE-HYDROGENASE 1 B-TYPE CYTOCHROME SUBUNIT"/>
    <property type="match status" value="1"/>
</dbReference>
<dbReference type="InterPro" id="IPR000516">
    <property type="entry name" value="Ni-dep_Hydgase_cyt-B"/>
</dbReference>